<evidence type="ECO:0000313" key="2">
    <source>
        <dbReference type="WBParaSite" id="ALUE_0002276601-mRNA-1"/>
    </source>
</evidence>
<dbReference type="AlphaFoldDB" id="A0A0M3IVI8"/>
<dbReference type="Proteomes" id="UP000036681">
    <property type="component" value="Unplaced"/>
</dbReference>
<proteinExistence type="predicted"/>
<reference evidence="2" key="1">
    <citation type="submission" date="2017-02" db="UniProtKB">
        <authorList>
            <consortium name="WormBaseParasite"/>
        </authorList>
    </citation>
    <scope>IDENTIFICATION</scope>
</reference>
<organism evidence="1 2">
    <name type="scientific">Ascaris lumbricoides</name>
    <name type="common">Giant roundworm</name>
    <dbReference type="NCBI Taxonomy" id="6252"/>
    <lineage>
        <taxon>Eukaryota</taxon>
        <taxon>Metazoa</taxon>
        <taxon>Ecdysozoa</taxon>
        <taxon>Nematoda</taxon>
        <taxon>Chromadorea</taxon>
        <taxon>Rhabditida</taxon>
        <taxon>Spirurina</taxon>
        <taxon>Ascaridomorpha</taxon>
        <taxon>Ascaridoidea</taxon>
        <taxon>Ascarididae</taxon>
        <taxon>Ascaris</taxon>
    </lineage>
</organism>
<accession>A0A0M3IVI8</accession>
<keyword evidence="1" id="KW-1185">Reference proteome</keyword>
<name>A0A0M3IVI8_ASCLU</name>
<protein>
    <submittedName>
        <fullName evidence="2">Protein sleepless</fullName>
    </submittedName>
</protein>
<evidence type="ECO:0000313" key="1">
    <source>
        <dbReference type="Proteomes" id="UP000036681"/>
    </source>
</evidence>
<sequence length="163" mass="18769">MNFLADVIALNCYICGDSNLDEFGECTAQFQYDCSSYAKRFQPSESIFCRTTRQKAANNTYTIMKECISERDHYRMFPRKSYPLDDECDLIEIESVETAYCLCRHDDFCNGKSISDQFIAFEEQHPELFDEILENNPSETLLSNAQSESQLINADAKGSEQVR</sequence>
<dbReference type="WBParaSite" id="ALUE_0002276601-mRNA-1">
    <property type="protein sequence ID" value="ALUE_0002276601-mRNA-1"/>
    <property type="gene ID" value="ALUE_0002276601"/>
</dbReference>